<dbReference type="EMBL" id="OZ035826">
    <property type="protein sequence ID" value="CAL1604570.1"/>
    <property type="molecule type" value="Genomic_DNA"/>
</dbReference>
<protein>
    <submittedName>
        <fullName evidence="2">Uncharacterized protein</fullName>
    </submittedName>
</protein>
<reference evidence="2 3" key="1">
    <citation type="submission" date="2024-04" db="EMBL/GenBank/DDBJ databases">
        <authorList>
            <person name="Waldvogel A.-M."/>
            <person name="Schoenle A."/>
        </authorList>
    </citation>
    <scope>NUCLEOTIDE SEQUENCE [LARGE SCALE GENOMIC DNA]</scope>
</reference>
<evidence type="ECO:0000313" key="3">
    <source>
        <dbReference type="Proteomes" id="UP001497482"/>
    </source>
</evidence>
<proteinExistence type="predicted"/>
<evidence type="ECO:0000313" key="2">
    <source>
        <dbReference type="EMBL" id="CAL1604570.1"/>
    </source>
</evidence>
<evidence type="ECO:0000256" key="1">
    <source>
        <dbReference type="SAM" id="MobiDB-lite"/>
    </source>
</evidence>
<feature type="compositionally biased region" description="Basic and acidic residues" evidence="1">
    <location>
        <begin position="82"/>
        <end position="94"/>
    </location>
</feature>
<gene>
    <name evidence="2" type="ORF">KC01_LOCUS32061</name>
</gene>
<dbReference type="Proteomes" id="UP001497482">
    <property type="component" value="Chromosome 4"/>
</dbReference>
<accession>A0AAV2LTA8</accession>
<name>A0AAV2LTA8_KNICA</name>
<keyword evidence="3" id="KW-1185">Reference proteome</keyword>
<feature type="region of interest" description="Disordered" evidence="1">
    <location>
        <begin position="70"/>
        <end position="105"/>
    </location>
</feature>
<feature type="compositionally biased region" description="Polar residues" evidence="1">
    <location>
        <begin position="95"/>
        <end position="105"/>
    </location>
</feature>
<sequence length="105" mass="11837">MPLLFLLSTPPSSPLLLPSSFSPPLLPLPSNLPEFHTLLMDYKVVFERILTNTAEYQPQSTAEFLPEWDLPPLASFTEDSPEDRSLSPRPEDQVSHNLNPIYTAM</sequence>
<dbReference type="AlphaFoldDB" id="A0AAV2LTA8"/>
<organism evidence="2 3">
    <name type="scientific">Knipowitschia caucasica</name>
    <name type="common">Caucasian dwarf goby</name>
    <name type="synonym">Pomatoschistus caucasicus</name>
    <dbReference type="NCBI Taxonomy" id="637954"/>
    <lineage>
        <taxon>Eukaryota</taxon>
        <taxon>Metazoa</taxon>
        <taxon>Chordata</taxon>
        <taxon>Craniata</taxon>
        <taxon>Vertebrata</taxon>
        <taxon>Euteleostomi</taxon>
        <taxon>Actinopterygii</taxon>
        <taxon>Neopterygii</taxon>
        <taxon>Teleostei</taxon>
        <taxon>Neoteleostei</taxon>
        <taxon>Acanthomorphata</taxon>
        <taxon>Gobiaria</taxon>
        <taxon>Gobiiformes</taxon>
        <taxon>Gobioidei</taxon>
        <taxon>Gobiidae</taxon>
        <taxon>Gobiinae</taxon>
        <taxon>Knipowitschia</taxon>
    </lineage>
</organism>